<comment type="caution">
    <text evidence="3">The sequence shown here is derived from an EMBL/GenBank/DDBJ whole genome shotgun (WGS) entry which is preliminary data.</text>
</comment>
<dbReference type="EMBL" id="ABLOJW010000025">
    <property type="protein sequence ID" value="EKT4094262.1"/>
    <property type="molecule type" value="Genomic_DNA"/>
</dbReference>
<dbReference type="Pfam" id="PF01337">
    <property type="entry name" value="Barstar"/>
    <property type="match status" value="1"/>
</dbReference>
<feature type="domain" description="Barstar (barnase inhibitor)" evidence="2">
    <location>
        <begin position="4"/>
        <end position="90"/>
    </location>
</feature>
<dbReference type="SUPFAM" id="SSF52038">
    <property type="entry name" value="Barstar-related"/>
    <property type="match status" value="1"/>
</dbReference>
<sequence>MPLVLHIEGTSINDIASLYVEINRVFMASEDWRLGPSLDALDDLLWGGYGALAGHPVATVVWRDIAHSRAALGYETTRAWLQAKLEQAGRFNHAAIRDTLAALEQGRGQTYFEIVMEIFSGHPQITLIPA</sequence>
<dbReference type="Gene3D" id="3.30.370.10">
    <property type="entry name" value="Barstar-like"/>
    <property type="match status" value="1"/>
</dbReference>
<evidence type="ECO:0000256" key="1">
    <source>
        <dbReference type="ARBA" id="ARBA00006845"/>
    </source>
</evidence>
<name>A0AAI9C2P9_STEMA</name>
<proteinExistence type="inferred from homology"/>
<evidence type="ECO:0000259" key="2">
    <source>
        <dbReference type="Pfam" id="PF01337"/>
    </source>
</evidence>
<dbReference type="Proteomes" id="UP001218208">
    <property type="component" value="Unassembled WGS sequence"/>
</dbReference>
<dbReference type="AlphaFoldDB" id="A0AAI9C2P9"/>
<accession>A0AAI9C2P9</accession>
<evidence type="ECO:0000313" key="3">
    <source>
        <dbReference type="EMBL" id="EKT4094262.1"/>
    </source>
</evidence>
<reference evidence="3" key="1">
    <citation type="submission" date="2022-07" db="EMBL/GenBank/DDBJ databases">
        <authorList>
            <consortium name="DAFM: The Division of Animal and Food Microbiology"/>
        </authorList>
    </citation>
    <scope>NUCLEOTIDE SEQUENCE</scope>
    <source>
        <strain evidence="3">19MO01SH01-2</strain>
    </source>
</reference>
<dbReference type="RefSeq" id="WP_110711642.1">
    <property type="nucleotide sequence ID" value="NZ_CP029773.1"/>
</dbReference>
<comment type="similarity">
    <text evidence="1">Belongs to the barstar family.</text>
</comment>
<evidence type="ECO:0000313" key="4">
    <source>
        <dbReference type="Proteomes" id="UP001218208"/>
    </source>
</evidence>
<dbReference type="InterPro" id="IPR000468">
    <property type="entry name" value="Barstar"/>
</dbReference>
<organism evidence="3 4">
    <name type="scientific">Stenotrophomonas maltophilia</name>
    <name type="common">Pseudomonas maltophilia</name>
    <name type="synonym">Xanthomonas maltophilia</name>
    <dbReference type="NCBI Taxonomy" id="40324"/>
    <lineage>
        <taxon>Bacteria</taxon>
        <taxon>Pseudomonadati</taxon>
        <taxon>Pseudomonadota</taxon>
        <taxon>Gammaproteobacteria</taxon>
        <taxon>Lysobacterales</taxon>
        <taxon>Lysobacteraceae</taxon>
        <taxon>Stenotrophomonas</taxon>
        <taxon>Stenotrophomonas maltophilia group</taxon>
    </lineage>
</organism>
<dbReference type="InterPro" id="IPR035905">
    <property type="entry name" value="Barstar-like_sf"/>
</dbReference>
<protein>
    <submittedName>
        <fullName evidence="3">Barstar family protein</fullName>
    </submittedName>
</protein>
<gene>
    <name evidence="3" type="ORF">QEG23_003815</name>
</gene>